<dbReference type="InterPro" id="IPR000725">
    <property type="entry name" value="Olfact_rcpt"/>
</dbReference>
<sequence length="338" mass="37835">MLANYIPIGGASVIYTTSKWLSLPLTKIFVLLLFSSIMFISVFINLGVIAACFYRRFNSPMLLYIALASIADTSWGIVGISCFLNSTIASRQEISFSECLLQLFCIHISNFQQSLTMWLMYVDRHWAVFYPYSYVALIVNKGGALKFATLVWTIGFVSFVFVTTQLKFCKHSLTIDDAICSFLSLSKSACGNINFPATYTLSALLLILGLTGCTAMFSTLCIIRKCRKSSAAANIKALSTCFTQLFVLLTYFMSLGFIFALKKITKHTAVNFIMNLSVVITPATLNPLIFGLRTQEIRLLFIRGYSKLRSVQKQSSQTSVLTRNSSIKMQKKIRNIVF</sequence>
<dbReference type="Gene3D" id="1.20.1070.10">
    <property type="entry name" value="Rhodopsin 7-helix transmembrane proteins"/>
    <property type="match status" value="1"/>
</dbReference>
<dbReference type="Ensembl" id="ENSEBUT00000025686.1">
    <property type="protein sequence ID" value="ENSEBUP00000025110.1"/>
    <property type="gene ID" value="ENSEBUG00000015488.1"/>
</dbReference>
<proteinExistence type="predicted"/>
<dbReference type="InterPro" id="IPR017452">
    <property type="entry name" value="GPCR_Rhodpsn_7TM"/>
</dbReference>
<dbReference type="Pfam" id="PF13853">
    <property type="entry name" value="7tm_4"/>
    <property type="match status" value="1"/>
</dbReference>
<evidence type="ECO:0000256" key="3">
    <source>
        <dbReference type="ARBA" id="ARBA00022725"/>
    </source>
</evidence>
<evidence type="ECO:0000256" key="5">
    <source>
        <dbReference type="ARBA" id="ARBA00023136"/>
    </source>
</evidence>
<evidence type="ECO:0000256" key="1">
    <source>
        <dbReference type="ARBA" id="ARBA00004141"/>
    </source>
</evidence>
<comment type="subcellular location">
    <subcellularLocation>
        <location evidence="1">Membrane</location>
        <topology evidence="1">Multi-pass membrane protein</topology>
    </subcellularLocation>
</comment>
<keyword evidence="3" id="KW-0552">Olfaction</keyword>
<reference evidence="9" key="2">
    <citation type="submission" date="2025-09" db="UniProtKB">
        <authorList>
            <consortium name="Ensembl"/>
        </authorList>
    </citation>
    <scope>IDENTIFICATION</scope>
</reference>
<dbReference type="InterPro" id="IPR050402">
    <property type="entry name" value="OR51/52/56-like"/>
</dbReference>
<keyword evidence="2 7" id="KW-0812">Transmembrane</keyword>
<evidence type="ECO:0000256" key="4">
    <source>
        <dbReference type="ARBA" id="ARBA00022989"/>
    </source>
</evidence>
<feature type="transmembrane region" description="Helical" evidence="7">
    <location>
        <begin position="235"/>
        <end position="260"/>
    </location>
</feature>
<dbReference type="PROSITE" id="PS50262">
    <property type="entry name" value="G_PROTEIN_RECEP_F1_2"/>
    <property type="match status" value="1"/>
</dbReference>
<feature type="domain" description="G-protein coupled receptors family 1 profile" evidence="8">
    <location>
        <begin position="35"/>
        <end position="290"/>
    </location>
</feature>
<dbReference type="Proteomes" id="UP000694388">
    <property type="component" value="Unplaced"/>
</dbReference>
<dbReference type="SMART" id="SM01381">
    <property type="entry name" value="7TM_GPCR_Srsx"/>
    <property type="match status" value="1"/>
</dbReference>
<dbReference type="AlphaFoldDB" id="A0A8C4X159"/>
<dbReference type="InterPro" id="IPR000276">
    <property type="entry name" value="GPCR_Rhodpsn"/>
</dbReference>
<dbReference type="SUPFAM" id="SSF81321">
    <property type="entry name" value="Family A G protein-coupled receptor-like"/>
    <property type="match status" value="1"/>
</dbReference>
<accession>A0A8C4X159</accession>
<protein>
    <recommendedName>
        <fullName evidence="8">G-protein coupled receptors family 1 profile domain-containing protein</fullName>
    </recommendedName>
</protein>
<feature type="transmembrane region" description="Helical" evidence="7">
    <location>
        <begin position="61"/>
        <end position="88"/>
    </location>
</feature>
<name>A0A8C4X159_EPTBU</name>
<feature type="transmembrane region" description="Helical" evidence="7">
    <location>
        <begin position="272"/>
        <end position="292"/>
    </location>
</feature>
<reference evidence="9" key="1">
    <citation type="submission" date="2025-08" db="UniProtKB">
        <authorList>
            <consortium name="Ensembl"/>
        </authorList>
    </citation>
    <scope>IDENTIFICATION</scope>
</reference>
<keyword evidence="6" id="KW-0807">Transducer</keyword>
<dbReference type="PANTHER" id="PTHR26450">
    <property type="entry name" value="OLFACTORY RECEPTOR 56B1-RELATED"/>
    <property type="match status" value="1"/>
</dbReference>
<keyword evidence="3" id="KW-0716">Sensory transduction</keyword>
<keyword evidence="5 7" id="KW-0472">Membrane</keyword>
<organism evidence="9 10">
    <name type="scientific">Eptatretus burgeri</name>
    <name type="common">Inshore hagfish</name>
    <dbReference type="NCBI Taxonomy" id="7764"/>
    <lineage>
        <taxon>Eukaryota</taxon>
        <taxon>Metazoa</taxon>
        <taxon>Chordata</taxon>
        <taxon>Craniata</taxon>
        <taxon>Vertebrata</taxon>
        <taxon>Cyclostomata</taxon>
        <taxon>Myxini</taxon>
        <taxon>Myxiniformes</taxon>
        <taxon>Myxinidae</taxon>
        <taxon>Eptatretinae</taxon>
        <taxon>Eptatretus</taxon>
    </lineage>
</organism>
<evidence type="ECO:0000256" key="6">
    <source>
        <dbReference type="ARBA" id="ARBA00023224"/>
    </source>
</evidence>
<dbReference type="GO" id="GO:0004984">
    <property type="term" value="F:olfactory receptor activity"/>
    <property type="evidence" value="ECO:0007669"/>
    <property type="project" value="InterPro"/>
</dbReference>
<evidence type="ECO:0000313" key="10">
    <source>
        <dbReference type="Proteomes" id="UP000694388"/>
    </source>
</evidence>
<dbReference type="PRINTS" id="PR00245">
    <property type="entry name" value="OLFACTORYR"/>
</dbReference>
<feature type="transmembrane region" description="Helical" evidence="7">
    <location>
        <begin position="143"/>
        <end position="162"/>
    </location>
</feature>
<feature type="transmembrane region" description="Helical" evidence="7">
    <location>
        <begin position="100"/>
        <end position="122"/>
    </location>
</feature>
<keyword evidence="4 7" id="KW-1133">Transmembrane helix</keyword>
<evidence type="ECO:0000256" key="7">
    <source>
        <dbReference type="SAM" id="Phobius"/>
    </source>
</evidence>
<evidence type="ECO:0000256" key="2">
    <source>
        <dbReference type="ARBA" id="ARBA00022692"/>
    </source>
</evidence>
<feature type="transmembrane region" description="Helical" evidence="7">
    <location>
        <begin position="28"/>
        <end position="54"/>
    </location>
</feature>
<dbReference type="GeneTree" id="ENSGT00930000152706"/>
<dbReference type="GO" id="GO:0005886">
    <property type="term" value="C:plasma membrane"/>
    <property type="evidence" value="ECO:0007669"/>
    <property type="project" value="TreeGrafter"/>
</dbReference>
<keyword evidence="10" id="KW-1185">Reference proteome</keyword>
<feature type="transmembrane region" description="Helical" evidence="7">
    <location>
        <begin position="201"/>
        <end position="223"/>
    </location>
</feature>
<evidence type="ECO:0000259" key="8">
    <source>
        <dbReference type="PROSITE" id="PS50262"/>
    </source>
</evidence>
<evidence type="ECO:0000313" key="9">
    <source>
        <dbReference type="Ensembl" id="ENSEBUP00000025110.1"/>
    </source>
</evidence>
<dbReference type="GO" id="GO:0004930">
    <property type="term" value="F:G protein-coupled receptor activity"/>
    <property type="evidence" value="ECO:0007669"/>
    <property type="project" value="InterPro"/>
</dbReference>